<evidence type="ECO:0000313" key="8">
    <source>
        <dbReference type="Proteomes" id="UP000435112"/>
    </source>
</evidence>
<comment type="caution">
    <text evidence="4">The sequence shown here is derived from an EMBL/GenBank/DDBJ whole genome shotgun (WGS) entry which is preliminary data.</text>
</comment>
<dbReference type="AlphaFoldDB" id="A0A6A3IYH2"/>
<evidence type="ECO:0000256" key="2">
    <source>
        <dbReference type="SAM" id="SignalP"/>
    </source>
</evidence>
<dbReference type="Proteomes" id="UP000435112">
    <property type="component" value="Unassembled WGS sequence"/>
</dbReference>
<evidence type="ECO:0000313" key="5">
    <source>
        <dbReference type="EMBL" id="KAE9291097.1"/>
    </source>
</evidence>
<dbReference type="OrthoDB" id="118237at2759"/>
<dbReference type="EMBL" id="QXFU01002271">
    <property type="protein sequence ID" value="KAE8988066.1"/>
    <property type="molecule type" value="Genomic_DNA"/>
</dbReference>
<evidence type="ECO:0000313" key="6">
    <source>
        <dbReference type="Proteomes" id="UP000429607"/>
    </source>
</evidence>
<dbReference type="Proteomes" id="UP000434957">
    <property type="component" value="Unassembled WGS sequence"/>
</dbReference>
<protein>
    <submittedName>
        <fullName evidence="4">Uncharacterized protein</fullName>
    </submittedName>
</protein>
<evidence type="ECO:0000313" key="4">
    <source>
        <dbReference type="EMBL" id="KAE8988066.1"/>
    </source>
</evidence>
<keyword evidence="2" id="KW-0732">Signal</keyword>
<feature type="signal peptide" evidence="2">
    <location>
        <begin position="1"/>
        <end position="26"/>
    </location>
</feature>
<proteinExistence type="predicted"/>
<evidence type="ECO:0000256" key="1">
    <source>
        <dbReference type="SAM" id="MobiDB-lite"/>
    </source>
</evidence>
<accession>A0A6A3IYH2</accession>
<dbReference type="EMBL" id="QXFT01002950">
    <property type="protein sequence ID" value="KAE9291097.1"/>
    <property type="molecule type" value="Genomic_DNA"/>
</dbReference>
<reference evidence="6 8" key="1">
    <citation type="submission" date="2018-09" db="EMBL/GenBank/DDBJ databases">
        <title>Genomic investigation of the strawberry pathogen Phytophthora fragariae indicates pathogenicity is determined by transcriptional variation in three key races.</title>
        <authorList>
            <person name="Adams T.M."/>
            <person name="Armitage A.D."/>
            <person name="Sobczyk M.K."/>
            <person name="Bates H.J."/>
            <person name="Dunwell J.M."/>
            <person name="Nellist C.F."/>
            <person name="Harrison R.J."/>
        </authorList>
    </citation>
    <scope>NUCLEOTIDE SEQUENCE [LARGE SCALE GENOMIC DNA]</scope>
    <source>
        <strain evidence="3 6">SCRP249</strain>
        <strain evidence="4 8">SCRP324</strain>
        <strain evidence="5 7">SCRP333</strain>
    </source>
</reference>
<evidence type="ECO:0000313" key="7">
    <source>
        <dbReference type="Proteomes" id="UP000434957"/>
    </source>
</evidence>
<evidence type="ECO:0000313" key="3">
    <source>
        <dbReference type="EMBL" id="KAE8982072.1"/>
    </source>
</evidence>
<feature type="region of interest" description="Disordered" evidence="1">
    <location>
        <begin position="109"/>
        <end position="140"/>
    </location>
</feature>
<dbReference type="EMBL" id="QXFV01002898">
    <property type="protein sequence ID" value="KAE8982072.1"/>
    <property type="molecule type" value="Genomic_DNA"/>
</dbReference>
<name>A0A6A3IYH2_9STRA</name>
<dbReference type="Proteomes" id="UP000429607">
    <property type="component" value="Unassembled WGS sequence"/>
</dbReference>
<sequence length="195" mass="20443">MVCVQTLLKVLAFCALNVSLLLRVQAEIVLVLPDDPSCRSTPDMVYAGVMAITDPACLESSEEPGCNLFGVPDCRTCALMPEAVSADSPPCELLVVFNQESAAVAGEDCGECEPEVPPPLSPADAAQPVGTTGSDESSAQEDYVPIVIVLPTDVFIEVESSVWTDSGSSSGFDDDSDAGGEQDTSNVGRRLRTQL</sequence>
<feature type="region of interest" description="Disordered" evidence="1">
    <location>
        <begin position="163"/>
        <end position="195"/>
    </location>
</feature>
<keyword evidence="7" id="KW-1185">Reference proteome</keyword>
<organism evidence="4 8">
    <name type="scientific">Phytophthora rubi</name>
    <dbReference type="NCBI Taxonomy" id="129364"/>
    <lineage>
        <taxon>Eukaryota</taxon>
        <taxon>Sar</taxon>
        <taxon>Stramenopiles</taxon>
        <taxon>Oomycota</taxon>
        <taxon>Peronosporomycetes</taxon>
        <taxon>Peronosporales</taxon>
        <taxon>Peronosporaceae</taxon>
        <taxon>Phytophthora</taxon>
    </lineage>
</organism>
<gene>
    <name evidence="3" type="ORF">PR001_g23826</name>
    <name evidence="4" type="ORF">PR002_g21875</name>
    <name evidence="5" type="ORF">PR003_g25127</name>
</gene>
<feature type="chain" id="PRO_5036379810" evidence="2">
    <location>
        <begin position="27"/>
        <end position="195"/>
    </location>
</feature>